<sequence length="380" mass="42884">MLTCIPHPQTPELNPPRGAVYPICNHYEDYNGRATLNIYLLTQVYVTFDAAPAEASDCEGLAIEIRRHILGVTLYEQRLDVRFLRPDEGITNIMDSHQAPVHAEHADPLKMEQEGLKGLYFNPIMSKPTRSSASVEPCYELDLVDDDAEDYARDIFTSQELNDDYAELFADARKLRFEIEEIAGELFSSWELKEEYIELFSNSKNAGMMEWQQVYITSKFTPMSALAREALAKELFNAIISDERRAYKRLDLHFMRPDQGVADFMESHRTILRAKAVVPSHACPKSLKVSSIIFAVSDTDWKQVGMKTLLFDLDPSKPVSETTWTSEEIIKTVGHVYNSCDMALGRLDRPRAFPAKGNTRANISGVAASSLNTTDETLGL</sequence>
<organism evidence="1 2">
    <name type="scientific">Phyllosticta citrichinensis</name>
    <dbReference type="NCBI Taxonomy" id="1130410"/>
    <lineage>
        <taxon>Eukaryota</taxon>
        <taxon>Fungi</taxon>
        <taxon>Dikarya</taxon>
        <taxon>Ascomycota</taxon>
        <taxon>Pezizomycotina</taxon>
        <taxon>Dothideomycetes</taxon>
        <taxon>Dothideomycetes incertae sedis</taxon>
        <taxon>Botryosphaeriales</taxon>
        <taxon>Phyllostictaceae</taxon>
        <taxon>Phyllosticta</taxon>
    </lineage>
</organism>
<proteinExistence type="predicted"/>
<name>A0ABR1XY16_9PEZI</name>
<protein>
    <submittedName>
        <fullName evidence="1">Uncharacterized protein</fullName>
    </submittedName>
</protein>
<dbReference type="EMBL" id="JBBWUH010000003">
    <property type="protein sequence ID" value="KAK8173205.1"/>
    <property type="molecule type" value="Genomic_DNA"/>
</dbReference>
<evidence type="ECO:0000313" key="2">
    <source>
        <dbReference type="Proteomes" id="UP001456524"/>
    </source>
</evidence>
<keyword evidence="2" id="KW-1185">Reference proteome</keyword>
<gene>
    <name evidence="1" type="ORF">IWX90DRAFT_484180</name>
</gene>
<evidence type="ECO:0000313" key="1">
    <source>
        <dbReference type="EMBL" id="KAK8173205.1"/>
    </source>
</evidence>
<comment type="caution">
    <text evidence="1">The sequence shown here is derived from an EMBL/GenBank/DDBJ whole genome shotgun (WGS) entry which is preliminary data.</text>
</comment>
<reference evidence="1 2" key="1">
    <citation type="journal article" date="2022" name="G3 (Bethesda)">
        <title>Enemy or ally: a genomic approach to elucidate the lifestyle of Phyllosticta citrichinaensis.</title>
        <authorList>
            <person name="Buijs V.A."/>
            <person name="Groenewald J.Z."/>
            <person name="Haridas S."/>
            <person name="LaButti K.M."/>
            <person name="Lipzen A."/>
            <person name="Martin F.M."/>
            <person name="Barry K."/>
            <person name="Grigoriev I.V."/>
            <person name="Crous P.W."/>
            <person name="Seidl M.F."/>
        </authorList>
    </citation>
    <scope>NUCLEOTIDE SEQUENCE [LARGE SCALE GENOMIC DNA]</scope>
    <source>
        <strain evidence="1 2">CBS 129764</strain>
    </source>
</reference>
<accession>A0ABR1XY16</accession>
<dbReference type="Proteomes" id="UP001456524">
    <property type="component" value="Unassembled WGS sequence"/>
</dbReference>